<keyword evidence="4 6" id="KW-0472">Membrane</keyword>
<sequence length="518" mass="60181">MTISYTLDVSRRTGWGSFIRILARWRGSVWKAVCIELTLWLIVYLLISLIYRYLLSSFGQEKFEHLAHYLDAKMDTTLPLTFMLGFFVTQVVSRWSSILNGLGWIDDSALAFANYIRGADIETRILRRNMIRYMVLNQAIVLRDISMQVRKRFPTLETLAATGIVSMSELEMLERVHDPYSRYWTPIHWCYALLYEARLHGKVASDFLLDKITSEIRQFRHGLASLLKYDWVPIPLIYPQVVFLSVRIYFIICLISRQFITRQESPLKSEIDLIIPIGTIIQFFFYVGWMKVAEALLNPFGEDDDDLECNYVIDKNLITGMTLVDLGSNRIPDQKRDYFWDEDHIVPLYSLEAAKRTVHPMIGSASKINLVEKQNNVTMAPHKSKLSKMDEQSQKAHIHIINVEAHNRRHSNELKNEKGAIDDDTALSKISKRNTKQNWFGKLLRRRKQKGHQIPVQYTPGVNEKRHDSPAGDEHLPYYQRSPPRSPPLDYTLGETRRDYSPYGQRGSEGGTLGLRRY</sequence>
<protein>
    <recommendedName>
        <fullName evidence="6">Bestrophin homolog</fullName>
    </recommendedName>
</protein>
<evidence type="ECO:0000256" key="3">
    <source>
        <dbReference type="ARBA" id="ARBA00022989"/>
    </source>
</evidence>
<dbReference type="PANTHER" id="PTHR10736">
    <property type="entry name" value="BESTROPHIN"/>
    <property type="match status" value="1"/>
</dbReference>
<dbReference type="Pfam" id="PF01062">
    <property type="entry name" value="Bestrophin"/>
    <property type="match status" value="1"/>
</dbReference>
<dbReference type="GO" id="GO:0034707">
    <property type="term" value="C:chloride channel complex"/>
    <property type="evidence" value="ECO:0007669"/>
    <property type="project" value="UniProtKB-KW"/>
</dbReference>
<gene>
    <name evidence="8" type="ORF">MENT_LOCUS48616</name>
</gene>
<comment type="subcellular location">
    <subcellularLocation>
        <location evidence="6">Cell membrane</location>
        <topology evidence="6">Multi-pass membrane protein</topology>
    </subcellularLocation>
    <subcellularLocation>
        <location evidence="1">Membrane</location>
    </subcellularLocation>
</comment>
<evidence type="ECO:0000256" key="5">
    <source>
        <dbReference type="ARBA" id="ARBA00034769"/>
    </source>
</evidence>
<keyword evidence="6" id="KW-0868">Chloride</keyword>
<organism evidence="8 9">
    <name type="scientific">Meloidogyne enterolobii</name>
    <name type="common">Root-knot nematode worm</name>
    <name type="synonym">Meloidogyne mayaguensis</name>
    <dbReference type="NCBI Taxonomy" id="390850"/>
    <lineage>
        <taxon>Eukaryota</taxon>
        <taxon>Metazoa</taxon>
        <taxon>Ecdysozoa</taxon>
        <taxon>Nematoda</taxon>
        <taxon>Chromadorea</taxon>
        <taxon>Rhabditida</taxon>
        <taxon>Tylenchina</taxon>
        <taxon>Tylenchomorpha</taxon>
        <taxon>Tylenchoidea</taxon>
        <taxon>Meloidogynidae</taxon>
        <taxon>Meloidogyninae</taxon>
        <taxon>Meloidogyne</taxon>
    </lineage>
</organism>
<accession>A0A6V7X958</accession>
<keyword evidence="6" id="KW-0406">Ion transport</keyword>
<keyword evidence="6" id="KW-0813">Transport</keyword>
<dbReference type="GO" id="GO:0005254">
    <property type="term" value="F:chloride channel activity"/>
    <property type="evidence" value="ECO:0007669"/>
    <property type="project" value="UniProtKB-KW"/>
</dbReference>
<dbReference type="OrthoDB" id="201595at2759"/>
<dbReference type="InterPro" id="IPR000615">
    <property type="entry name" value="Bestrophin"/>
</dbReference>
<keyword evidence="6" id="KW-0407">Ion channel</keyword>
<proteinExistence type="inferred from homology"/>
<evidence type="ECO:0000256" key="6">
    <source>
        <dbReference type="RuleBase" id="RU363126"/>
    </source>
</evidence>
<dbReference type="GO" id="GO:0005886">
    <property type="term" value="C:plasma membrane"/>
    <property type="evidence" value="ECO:0007669"/>
    <property type="project" value="UniProtKB-SubCell"/>
</dbReference>
<dbReference type="InterPro" id="IPR021134">
    <property type="entry name" value="Bestrophin-like"/>
</dbReference>
<dbReference type="AlphaFoldDB" id="A0A6V7X958"/>
<evidence type="ECO:0000256" key="7">
    <source>
        <dbReference type="SAM" id="MobiDB-lite"/>
    </source>
</evidence>
<dbReference type="Proteomes" id="UP000580250">
    <property type="component" value="Unassembled WGS sequence"/>
</dbReference>
<evidence type="ECO:0000313" key="8">
    <source>
        <dbReference type="EMBL" id="CAD2195517.1"/>
    </source>
</evidence>
<feature type="region of interest" description="Disordered" evidence="7">
    <location>
        <begin position="459"/>
        <end position="518"/>
    </location>
</feature>
<comment type="similarity">
    <text evidence="5 6">Belongs to the anion channel-forming bestrophin (TC 1.A.46) family. Calcium-sensitive chloride channel subfamily.</text>
</comment>
<name>A0A6V7X958_MELEN</name>
<feature type="compositionally biased region" description="Gly residues" evidence="7">
    <location>
        <begin position="507"/>
        <end position="518"/>
    </location>
</feature>
<evidence type="ECO:0000256" key="1">
    <source>
        <dbReference type="ARBA" id="ARBA00004370"/>
    </source>
</evidence>
<evidence type="ECO:0000256" key="4">
    <source>
        <dbReference type="ARBA" id="ARBA00023136"/>
    </source>
</evidence>
<keyword evidence="6" id="KW-1003">Cell membrane</keyword>
<keyword evidence="2 6" id="KW-0812">Transmembrane</keyword>
<comment type="function">
    <text evidence="6">Forms chloride channels.</text>
</comment>
<keyword evidence="6" id="KW-0869">Chloride channel</keyword>
<evidence type="ECO:0000256" key="2">
    <source>
        <dbReference type="ARBA" id="ARBA00022692"/>
    </source>
</evidence>
<comment type="caution">
    <text evidence="8">The sequence shown here is derived from an EMBL/GenBank/DDBJ whole genome shotgun (WGS) entry which is preliminary data.</text>
</comment>
<dbReference type="EMBL" id="CAJEWN010001222">
    <property type="protein sequence ID" value="CAD2195517.1"/>
    <property type="molecule type" value="Genomic_DNA"/>
</dbReference>
<reference evidence="8 9" key="1">
    <citation type="submission" date="2020-08" db="EMBL/GenBank/DDBJ databases">
        <authorList>
            <person name="Koutsovoulos G."/>
            <person name="Danchin GJ E."/>
        </authorList>
    </citation>
    <scope>NUCLEOTIDE SEQUENCE [LARGE SCALE GENOMIC DNA]</scope>
</reference>
<feature type="compositionally biased region" description="Basic and acidic residues" evidence="7">
    <location>
        <begin position="463"/>
        <end position="476"/>
    </location>
</feature>
<feature type="transmembrane region" description="Helical" evidence="6">
    <location>
        <begin position="237"/>
        <end position="259"/>
    </location>
</feature>
<dbReference type="PANTHER" id="PTHR10736:SF20">
    <property type="entry name" value="BESTROPHIN HOMOLOG 22"/>
    <property type="match status" value="1"/>
</dbReference>
<feature type="transmembrane region" description="Helical" evidence="6">
    <location>
        <begin position="37"/>
        <end position="55"/>
    </location>
</feature>
<feature type="transmembrane region" description="Helical" evidence="6">
    <location>
        <begin position="271"/>
        <end position="289"/>
    </location>
</feature>
<keyword evidence="3 6" id="KW-1133">Transmembrane helix</keyword>
<evidence type="ECO:0000313" key="9">
    <source>
        <dbReference type="Proteomes" id="UP000580250"/>
    </source>
</evidence>